<feature type="non-terminal residue" evidence="2">
    <location>
        <position position="1"/>
    </location>
</feature>
<evidence type="ECO:0000256" key="1">
    <source>
        <dbReference type="SAM" id="MobiDB-lite"/>
    </source>
</evidence>
<evidence type="ECO:0008006" key="4">
    <source>
        <dbReference type="Google" id="ProtNLM"/>
    </source>
</evidence>
<evidence type="ECO:0000313" key="3">
    <source>
        <dbReference type="Proteomes" id="UP000499080"/>
    </source>
</evidence>
<evidence type="ECO:0000313" key="2">
    <source>
        <dbReference type="EMBL" id="GBN17082.1"/>
    </source>
</evidence>
<accession>A0A4Y2LR83</accession>
<dbReference type="InterPro" id="IPR053164">
    <property type="entry name" value="IS1016-like_transposase"/>
</dbReference>
<proteinExistence type="predicted"/>
<sequence>NEWIVDELNASEPTVVDWKSFRREVCGDIIIRGSKKLGGVGQIVEIDESKFGKKKYRKGKRVEEKWVFGGIERGSKESLFLRGSGSKSPKNMLSLGPLFFPTAGSPTDRSRRRATSTTPLIIL</sequence>
<name>A0A4Y2LR83_ARAVE</name>
<dbReference type="Proteomes" id="UP000499080">
    <property type="component" value="Unassembled WGS sequence"/>
</dbReference>
<protein>
    <recommendedName>
        <fullName evidence="4">ISXO2-like transposase domain-containing protein</fullName>
    </recommendedName>
</protein>
<comment type="caution">
    <text evidence="2">The sequence shown here is derived from an EMBL/GenBank/DDBJ whole genome shotgun (WGS) entry which is preliminary data.</text>
</comment>
<dbReference type="AlphaFoldDB" id="A0A4Y2LR83"/>
<feature type="region of interest" description="Disordered" evidence="1">
    <location>
        <begin position="102"/>
        <end position="123"/>
    </location>
</feature>
<organism evidence="2 3">
    <name type="scientific">Araneus ventricosus</name>
    <name type="common">Orbweaver spider</name>
    <name type="synonym">Epeira ventricosa</name>
    <dbReference type="NCBI Taxonomy" id="182803"/>
    <lineage>
        <taxon>Eukaryota</taxon>
        <taxon>Metazoa</taxon>
        <taxon>Ecdysozoa</taxon>
        <taxon>Arthropoda</taxon>
        <taxon>Chelicerata</taxon>
        <taxon>Arachnida</taxon>
        <taxon>Araneae</taxon>
        <taxon>Araneomorphae</taxon>
        <taxon>Entelegynae</taxon>
        <taxon>Araneoidea</taxon>
        <taxon>Araneidae</taxon>
        <taxon>Araneus</taxon>
    </lineage>
</organism>
<keyword evidence="3" id="KW-1185">Reference proteome</keyword>
<gene>
    <name evidence="2" type="ORF">AVEN_62537_1</name>
</gene>
<dbReference type="EMBL" id="BGPR01119901">
    <property type="protein sequence ID" value="GBN17082.1"/>
    <property type="molecule type" value="Genomic_DNA"/>
</dbReference>
<dbReference type="PANTHER" id="PTHR47163">
    <property type="entry name" value="DDE_TNP_IS1595 DOMAIN-CONTAINING PROTEIN"/>
    <property type="match status" value="1"/>
</dbReference>
<reference evidence="2 3" key="1">
    <citation type="journal article" date="2019" name="Sci. Rep.">
        <title>Orb-weaving spider Araneus ventricosus genome elucidates the spidroin gene catalogue.</title>
        <authorList>
            <person name="Kono N."/>
            <person name="Nakamura H."/>
            <person name="Ohtoshi R."/>
            <person name="Moran D.A.P."/>
            <person name="Shinohara A."/>
            <person name="Yoshida Y."/>
            <person name="Fujiwara M."/>
            <person name="Mori M."/>
            <person name="Tomita M."/>
            <person name="Arakawa K."/>
        </authorList>
    </citation>
    <scope>NUCLEOTIDE SEQUENCE [LARGE SCALE GENOMIC DNA]</scope>
</reference>
<dbReference type="PANTHER" id="PTHR47163:SF2">
    <property type="entry name" value="SI:DKEY-17M8.2"/>
    <property type="match status" value="1"/>
</dbReference>
<dbReference type="OrthoDB" id="6409943at2759"/>